<reference evidence="3 4" key="1">
    <citation type="submission" date="2014-11" db="EMBL/GenBank/DDBJ databases">
        <authorList>
            <person name="Zhu J."/>
            <person name="Qi W."/>
            <person name="Song R."/>
        </authorList>
    </citation>
    <scope>NUCLEOTIDE SEQUENCE [LARGE SCALE GENOMIC DNA]</scope>
</reference>
<feature type="coiled-coil region" evidence="1">
    <location>
        <begin position="68"/>
        <end position="102"/>
    </location>
</feature>
<sequence>MPKLPKYVLKPRDPEEVSWPNFEDDEDTFWTNYAILRVYYHEELKKRLSRMSPEEVTRCEELAMKGIIEIERKRAERRAKERAELEAEIARVEARIARREAAAQASRPHAIPTTAATIAYPPLIYPYTPTHLPMAPPQPHTSHQHHPEASPHPIHHTQAEGIGFEAFKAKWVRVDAPVEAGWYKSEASGVWELWEATDHPLLYEVRAAGQDVCTAVAFGWSAACHAAESVGAAFCRAVKSCCGGQ</sequence>
<evidence type="ECO:0000313" key="4">
    <source>
        <dbReference type="Proteomes" id="UP000041254"/>
    </source>
</evidence>
<evidence type="ECO:0000313" key="3">
    <source>
        <dbReference type="EMBL" id="CEM09933.1"/>
    </source>
</evidence>
<proteinExistence type="predicted"/>
<feature type="region of interest" description="Disordered" evidence="2">
    <location>
        <begin position="135"/>
        <end position="155"/>
    </location>
</feature>
<accession>A0A0G4FAC0</accession>
<evidence type="ECO:0000256" key="2">
    <source>
        <dbReference type="SAM" id="MobiDB-lite"/>
    </source>
</evidence>
<name>A0A0G4FAC0_VITBC</name>
<dbReference type="AlphaFoldDB" id="A0A0G4FAC0"/>
<protein>
    <submittedName>
        <fullName evidence="3">Uncharacterized protein</fullName>
    </submittedName>
</protein>
<keyword evidence="1" id="KW-0175">Coiled coil</keyword>
<dbReference type="Proteomes" id="UP000041254">
    <property type="component" value="Unassembled WGS sequence"/>
</dbReference>
<evidence type="ECO:0000256" key="1">
    <source>
        <dbReference type="SAM" id="Coils"/>
    </source>
</evidence>
<dbReference type="EMBL" id="CDMY01000397">
    <property type="protein sequence ID" value="CEM09933.1"/>
    <property type="molecule type" value="Genomic_DNA"/>
</dbReference>
<organism evidence="3 4">
    <name type="scientific">Vitrella brassicaformis (strain CCMP3155)</name>
    <dbReference type="NCBI Taxonomy" id="1169540"/>
    <lineage>
        <taxon>Eukaryota</taxon>
        <taxon>Sar</taxon>
        <taxon>Alveolata</taxon>
        <taxon>Colpodellida</taxon>
        <taxon>Vitrellaceae</taxon>
        <taxon>Vitrella</taxon>
    </lineage>
</organism>
<gene>
    <name evidence="3" type="ORF">Vbra_8933</name>
</gene>
<dbReference type="VEuPathDB" id="CryptoDB:Vbra_8933"/>
<dbReference type="InParanoid" id="A0A0G4FAC0"/>
<keyword evidence="4" id="KW-1185">Reference proteome</keyword>